<accession>A0A7W6EAZ0</accession>
<dbReference type="PANTHER" id="PTHR45527:SF1">
    <property type="entry name" value="FATTY ACID SYNTHASE"/>
    <property type="match status" value="1"/>
</dbReference>
<keyword evidence="3" id="KW-1185">Reference proteome</keyword>
<evidence type="ECO:0000259" key="1">
    <source>
        <dbReference type="Pfam" id="PF00668"/>
    </source>
</evidence>
<dbReference type="Gene3D" id="3.30.559.10">
    <property type="entry name" value="Chloramphenicol acetyltransferase-like domain"/>
    <property type="match status" value="1"/>
</dbReference>
<evidence type="ECO:0000313" key="2">
    <source>
        <dbReference type="EMBL" id="MBB3996731.1"/>
    </source>
</evidence>
<dbReference type="Pfam" id="PF00668">
    <property type="entry name" value="Condensation"/>
    <property type="match status" value="1"/>
</dbReference>
<comment type="caution">
    <text evidence="2">The sequence shown here is derived from an EMBL/GenBank/DDBJ whole genome shotgun (WGS) entry which is preliminary data.</text>
</comment>
<dbReference type="GO" id="GO:0043041">
    <property type="term" value="P:amino acid activation for nonribosomal peptide biosynthetic process"/>
    <property type="evidence" value="ECO:0007669"/>
    <property type="project" value="TreeGrafter"/>
</dbReference>
<reference evidence="2 3" key="1">
    <citation type="submission" date="2020-08" db="EMBL/GenBank/DDBJ databases">
        <title>Genomic Encyclopedia of Type Strains, Phase IV (KMG-IV): sequencing the most valuable type-strain genomes for metagenomic binning, comparative biology and taxonomic classification.</title>
        <authorList>
            <person name="Goeker M."/>
        </authorList>
    </citation>
    <scope>NUCLEOTIDE SEQUENCE [LARGE SCALE GENOMIC DNA]</scope>
    <source>
        <strain evidence="2 3">DSM 102238</strain>
    </source>
</reference>
<dbReference type="RefSeq" id="WP_183197590.1">
    <property type="nucleotide sequence ID" value="NZ_JACIEK010000001.1"/>
</dbReference>
<gene>
    <name evidence="2" type="ORF">GGR04_000552</name>
</gene>
<protein>
    <recommendedName>
        <fullName evidence="1">Condensation domain-containing protein</fullName>
    </recommendedName>
</protein>
<dbReference type="PANTHER" id="PTHR45527">
    <property type="entry name" value="NONRIBOSOMAL PEPTIDE SYNTHETASE"/>
    <property type="match status" value="1"/>
</dbReference>
<sequence length="477" mass="51870">MTAGSLPTAWSDLPRELRDAVLARLLARRLRDGAGADEPALMPTDRNAPVPVSLEQAFILRQQTRYGGRVAWTIAAPPIVFDDVDVDAVRRAVAALARRHDVLHMTIREENGRLVQRLDPDAPAPLELTTLPLMAAVTGAEGWVRRRYETMLAQPFDAVTGPLWRAELISRGGRGVLLLCFCSLVADGETLHLIDAELRALYAAERGGAASEPPRPALDYADYAAAQDRLLRGARFGSALAWWHERLAGGPPGAWADGREGIGPARLYEQEIGAGTGRALDAFAAARRTTPHVVLLAEFAAFLRELDGTDDVWVASATTSRHLAGTQSMIGTFARLLPLRLREPAAGDALDGVGATLLEALDQEPVPHVLLQEMLEAAHPAAASPFRYIFNHRQVGEKSDKGGEGDVSFRHGPRHAEAHREEHVLLMVLQSGERRELHWYLRTDRFGPADAQRLLTGFLAALRRRIGMPPAAAGEAG</sequence>
<dbReference type="GO" id="GO:0047527">
    <property type="term" value="F:2,3-dihydroxybenzoate-serine ligase activity"/>
    <property type="evidence" value="ECO:0007669"/>
    <property type="project" value="TreeGrafter"/>
</dbReference>
<dbReference type="Gene3D" id="3.30.559.30">
    <property type="entry name" value="Nonribosomal peptide synthetase, condensation domain"/>
    <property type="match status" value="1"/>
</dbReference>
<dbReference type="AlphaFoldDB" id="A0A7W6EAZ0"/>
<dbReference type="EMBL" id="JACIEK010000001">
    <property type="protein sequence ID" value="MBB3996731.1"/>
    <property type="molecule type" value="Genomic_DNA"/>
</dbReference>
<organism evidence="2 3">
    <name type="scientific">Aureimonas pseudogalii</name>
    <dbReference type="NCBI Taxonomy" id="1744844"/>
    <lineage>
        <taxon>Bacteria</taxon>
        <taxon>Pseudomonadati</taxon>
        <taxon>Pseudomonadota</taxon>
        <taxon>Alphaproteobacteria</taxon>
        <taxon>Hyphomicrobiales</taxon>
        <taxon>Aurantimonadaceae</taxon>
        <taxon>Aureimonas</taxon>
    </lineage>
</organism>
<evidence type="ECO:0000313" key="3">
    <source>
        <dbReference type="Proteomes" id="UP000542776"/>
    </source>
</evidence>
<dbReference type="InterPro" id="IPR023213">
    <property type="entry name" value="CAT-like_dom_sf"/>
</dbReference>
<dbReference type="SUPFAM" id="SSF52777">
    <property type="entry name" value="CoA-dependent acyltransferases"/>
    <property type="match status" value="2"/>
</dbReference>
<proteinExistence type="predicted"/>
<dbReference type="Proteomes" id="UP000542776">
    <property type="component" value="Unassembled WGS sequence"/>
</dbReference>
<feature type="domain" description="Condensation" evidence="1">
    <location>
        <begin position="79"/>
        <end position="464"/>
    </location>
</feature>
<dbReference type="GO" id="GO:0031177">
    <property type="term" value="F:phosphopantetheine binding"/>
    <property type="evidence" value="ECO:0007669"/>
    <property type="project" value="TreeGrafter"/>
</dbReference>
<dbReference type="InterPro" id="IPR001242">
    <property type="entry name" value="Condensation_dom"/>
</dbReference>
<name>A0A7W6EAZ0_9HYPH</name>
<dbReference type="GO" id="GO:0009366">
    <property type="term" value="C:enterobactin synthetase complex"/>
    <property type="evidence" value="ECO:0007669"/>
    <property type="project" value="TreeGrafter"/>
</dbReference>
<dbReference type="GO" id="GO:0005829">
    <property type="term" value="C:cytosol"/>
    <property type="evidence" value="ECO:0007669"/>
    <property type="project" value="TreeGrafter"/>
</dbReference>
<dbReference type="GO" id="GO:0009239">
    <property type="term" value="P:enterobactin biosynthetic process"/>
    <property type="evidence" value="ECO:0007669"/>
    <property type="project" value="TreeGrafter"/>
</dbReference>